<keyword evidence="2" id="KW-1185">Reference proteome</keyword>
<proteinExistence type="inferred from homology"/>
<dbReference type="PIRSF" id="PIRSF037226">
    <property type="entry name" value="Amidohydrolase_ACY1L2_prd"/>
    <property type="match status" value="1"/>
</dbReference>
<sequence>MCHMSFSRRIDFILQINDEIWSNPEIRFVEYRAHDLLTKVLEDQGFKVTRRYILPTGFRAEFSPENGKFASMGPNICFISEYDALPGVGHACGHNLIAESGIAMALLTKDIMTMHPERYPGKITVIGSPAEEGGGGKIIMIDAFDDVDVAMMLHASNKGILHAETLCSSRIFANYSSARLGDTFHFFNTFDSMGPGSESDAVVAAYNNIVSLRSQIPQQWRIGVVIKEVDDKLGLEITYRTMHGMDMGPFRARIVSCLEAGATATNCQLAWRFTDPYVEMWPNLVLGNIFAGYLHDKGKRASCMGIEEDLERETCAPDWQSSLSADALFTYGLDKGYNTLVSTDMGNVSQKVPAIHPMYYINTPISLHHADFAKQVGSPGQGFLESVCLSLEI</sequence>
<dbReference type="InterPro" id="IPR002933">
    <property type="entry name" value="Peptidase_M20"/>
</dbReference>
<dbReference type="Proteomes" id="UP000694867">
    <property type="component" value="Unplaced"/>
</dbReference>
<dbReference type="GeneID" id="100903753"/>
<dbReference type="Gene3D" id="3.40.630.10">
    <property type="entry name" value="Zn peptidases"/>
    <property type="match status" value="1"/>
</dbReference>
<dbReference type="Pfam" id="PF01546">
    <property type="entry name" value="Peptidase_M20"/>
    <property type="match status" value="1"/>
</dbReference>
<protein>
    <recommendedName>
        <fullName evidence="1">Peptidase M20 domain-containing protein 2</fullName>
    </recommendedName>
</protein>
<gene>
    <name evidence="3" type="primary">LOC100903753</name>
</gene>
<dbReference type="PANTHER" id="PTHR30575">
    <property type="entry name" value="PEPTIDASE M20"/>
    <property type="match status" value="1"/>
</dbReference>
<evidence type="ECO:0000256" key="1">
    <source>
        <dbReference type="PIRNR" id="PIRNR037226"/>
    </source>
</evidence>
<comment type="similarity">
    <text evidence="1">Belongs to the peptidase M20A family.</text>
</comment>
<dbReference type="InterPro" id="IPR017144">
    <property type="entry name" value="Xaa-Arg_dipeptidase"/>
</dbReference>
<dbReference type="Gene3D" id="3.30.70.360">
    <property type="match status" value="1"/>
</dbReference>
<accession>A0AAJ6VYW7</accession>
<dbReference type="AlphaFoldDB" id="A0AAJ6VYW7"/>
<organism evidence="2 3">
    <name type="scientific">Galendromus occidentalis</name>
    <name type="common">western predatory mite</name>
    <dbReference type="NCBI Taxonomy" id="34638"/>
    <lineage>
        <taxon>Eukaryota</taxon>
        <taxon>Metazoa</taxon>
        <taxon>Ecdysozoa</taxon>
        <taxon>Arthropoda</taxon>
        <taxon>Chelicerata</taxon>
        <taxon>Arachnida</taxon>
        <taxon>Acari</taxon>
        <taxon>Parasitiformes</taxon>
        <taxon>Mesostigmata</taxon>
        <taxon>Gamasina</taxon>
        <taxon>Phytoseioidea</taxon>
        <taxon>Phytoseiidae</taxon>
        <taxon>Typhlodrominae</taxon>
        <taxon>Galendromus</taxon>
    </lineage>
</organism>
<evidence type="ECO:0000313" key="3">
    <source>
        <dbReference type="RefSeq" id="XP_003744452.1"/>
    </source>
</evidence>
<dbReference type="PANTHER" id="PTHR30575:SF0">
    <property type="entry name" value="XAA-ARG DIPEPTIDASE"/>
    <property type="match status" value="1"/>
</dbReference>
<name>A0AAJ6VYW7_9ACAR</name>
<dbReference type="InterPro" id="IPR052030">
    <property type="entry name" value="Peptidase_M20/M20A_hydrolases"/>
</dbReference>
<evidence type="ECO:0000313" key="2">
    <source>
        <dbReference type="Proteomes" id="UP000694867"/>
    </source>
</evidence>
<dbReference type="RefSeq" id="XP_003744452.1">
    <property type="nucleotide sequence ID" value="XM_003744404.2"/>
</dbReference>
<dbReference type="SUPFAM" id="SSF53187">
    <property type="entry name" value="Zn-dependent exopeptidases"/>
    <property type="match status" value="1"/>
</dbReference>
<dbReference type="GO" id="GO:0016805">
    <property type="term" value="F:dipeptidase activity"/>
    <property type="evidence" value="ECO:0007669"/>
    <property type="project" value="InterPro"/>
</dbReference>
<reference evidence="3" key="1">
    <citation type="submission" date="2025-08" db="UniProtKB">
        <authorList>
            <consortium name="RefSeq"/>
        </authorList>
    </citation>
    <scope>IDENTIFICATION</scope>
</reference>
<dbReference type="KEGG" id="goe:100903753"/>